<dbReference type="AGR" id="Xenbase:XB-GENE-29078279"/>
<feature type="compositionally biased region" description="Polar residues" evidence="1">
    <location>
        <begin position="69"/>
        <end position="80"/>
    </location>
</feature>
<dbReference type="Xenbase" id="XB-GENE-29078279">
    <property type="gene designation" value="XB29078278"/>
</dbReference>
<evidence type="ECO:0000256" key="2">
    <source>
        <dbReference type="SAM" id="Phobius"/>
    </source>
</evidence>
<feature type="region of interest" description="Disordered" evidence="1">
    <location>
        <begin position="218"/>
        <end position="270"/>
    </location>
</feature>
<feature type="compositionally biased region" description="Polar residues" evidence="1">
    <location>
        <begin position="165"/>
        <end position="179"/>
    </location>
</feature>
<evidence type="ECO:0000313" key="3">
    <source>
        <dbReference type="Proteomes" id="UP000008143"/>
    </source>
</evidence>
<feature type="compositionally biased region" description="Basic and acidic residues" evidence="1">
    <location>
        <begin position="119"/>
        <end position="130"/>
    </location>
</feature>
<protein>
    <submittedName>
        <fullName evidence="4">Uncharacterized protein LOC100486289</fullName>
    </submittedName>
</protein>
<keyword evidence="2" id="KW-1133">Transmembrane helix</keyword>
<sequence length="436" mass="47472">MAPPRGAVVQYREYGGLWLLIPGAALILILLLLLCSFRPRSKRRSVNLSQRGNSNQELHLTKAVKRGTSKTPETPDSQNGGIAKDPGPSSGKKAENNGKNNNGASVKIQKNIPNQNSEAETKMQSLRERNLPSIPQDNVAAKSEEPLYDTVNENEPPVTIINGAGRSNGSVTNEEATGKTTTVPLYSSVQKGNGSLKQHQNQELLYEEITAEAEPIADPEPAHENKGPGIASQESNSMRDNETSSQTQENTPSADQMPNLTGQHLPSIPQDVGLEKTNIADPLYDTVNEIHDATAVEESRMEPPMFHLQVPSIEIESVAIIPGQNGDNKSDGSTDKGEEKKIGVDSLYSKVCKKTSPKKPSHQESLEDETKQDDDAKASFSASSSNLNSSQTSLDMVSMAYLRAKKRGKDDISINSEREEPPPLPEKQFDEEDENQ</sequence>
<gene>
    <name evidence="5" type="primary">XB29078278</name>
    <name evidence="4" type="synonym">LOC100486289</name>
</gene>
<evidence type="ECO:0000313" key="5">
    <source>
        <dbReference type="Xenbase" id="XB-GENE-29078279"/>
    </source>
</evidence>
<dbReference type="KEGG" id="xtr:100486289"/>
<feature type="compositionally biased region" description="Basic residues" evidence="1">
    <location>
        <begin position="351"/>
        <end position="360"/>
    </location>
</feature>
<dbReference type="OrthoDB" id="10485761at2759"/>
<feature type="compositionally biased region" description="Basic and acidic residues" evidence="1">
    <location>
        <begin position="328"/>
        <end position="343"/>
    </location>
</feature>
<reference evidence="4" key="1">
    <citation type="submission" date="2025-08" db="UniProtKB">
        <authorList>
            <consortium name="RefSeq"/>
        </authorList>
    </citation>
    <scope>IDENTIFICATION</scope>
    <source>
        <strain evidence="4">Nigerian</strain>
        <tissue evidence="4">Liver and blood</tissue>
    </source>
</reference>
<name>A0A8J1JM49_XENTR</name>
<proteinExistence type="predicted"/>
<feature type="compositionally biased region" description="Basic and acidic residues" evidence="1">
    <location>
        <begin position="361"/>
        <end position="377"/>
    </location>
</feature>
<feature type="region of interest" description="Disordered" evidence="1">
    <location>
        <begin position="320"/>
        <end position="394"/>
    </location>
</feature>
<dbReference type="AlphaFoldDB" id="A0A8J1JM49"/>
<evidence type="ECO:0000256" key="1">
    <source>
        <dbReference type="SAM" id="MobiDB-lite"/>
    </source>
</evidence>
<dbReference type="RefSeq" id="XP_031758957.1">
    <property type="nucleotide sequence ID" value="XM_031903097.1"/>
</dbReference>
<dbReference type="Proteomes" id="UP000008143">
    <property type="component" value="Chromosome 5"/>
</dbReference>
<accession>A0A8J1JM49</accession>
<keyword evidence="3" id="KW-1185">Reference proteome</keyword>
<feature type="region of interest" description="Disordered" evidence="1">
    <location>
        <begin position="160"/>
        <end position="179"/>
    </location>
</feature>
<organism evidence="3 4">
    <name type="scientific">Xenopus tropicalis</name>
    <name type="common">Western clawed frog</name>
    <name type="synonym">Silurana tropicalis</name>
    <dbReference type="NCBI Taxonomy" id="8364"/>
    <lineage>
        <taxon>Eukaryota</taxon>
        <taxon>Metazoa</taxon>
        <taxon>Chordata</taxon>
        <taxon>Craniata</taxon>
        <taxon>Vertebrata</taxon>
        <taxon>Euteleostomi</taxon>
        <taxon>Amphibia</taxon>
        <taxon>Batrachia</taxon>
        <taxon>Anura</taxon>
        <taxon>Pipoidea</taxon>
        <taxon>Pipidae</taxon>
        <taxon>Xenopodinae</taxon>
        <taxon>Xenopus</taxon>
        <taxon>Silurana</taxon>
    </lineage>
</organism>
<keyword evidence="2" id="KW-0472">Membrane</keyword>
<keyword evidence="2" id="KW-0812">Transmembrane</keyword>
<dbReference type="CTD" id="100486289"/>
<feature type="compositionally biased region" description="Polar residues" evidence="1">
    <location>
        <begin position="46"/>
        <end position="58"/>
    </location>
</feature>
<evidence type="ECO:0000313" key="4">
    <source>
        <dbReference type="RefSeq" id="XP_031758957.1"/>
    </source>
</evidence>
<feature type="region of interest" description="Disordered" evidence="1">
    <location>
        <begin position="44"/>
        <end position="144"/>
    </location>
</feature>
<feature type="compositionally biased region" description="Basic and acidic residues" evidence="1">
    <location>
        <begin position="408"/>
        <end position="421"/>
    </location>
</feature>
<feature type="compositionally biased region" description="Polar residues" evidence="1">
    <location>
        <begin position="243"/>
        <end position="264"/>
    </location>
</feature>
<feature type="region of interest" description="Disordered" evidence="1">
    <location>
        <begin position="406"/>
        <end position="436"/>
    </location>
</feature>
<feature type="transmembrane region" description="Helical" evidence="2">
    <location>
        <begin position="15"/>
        <end position="35"/>
    </location>
</feature>
<dbReference type="OMA" id="EPAHENK"/>
<feature type="compositionally biased region" description="Low complexity" evidence="1">
    <location>
        <begin position="378"/>
        <end position="394"/>
    </location>
</feature>